<gene>
    <name evidence="4" type="ORF">E3T61_19820</name>
</gene>
<dbReference type="GO" id="GO:0003677">
    <property type="term" value="F:DNA binding"/>
    <property type="evidence" value="ECO:0007669"/>
    <property type="project" value="InterPro"/>
</dbReference>
<comment type="similarity">
    <text evidence="1">Belongs to the short-chain fatty acyl-CoA assimilation regulator (ScfR) family.</text>
</comment>
<dbReference type="Pfam" id="PF13560">
    <property type="entry name" value="HTH_31"/>
    <property type="match status" value="1"/>
</dbReference>
<protein>
    <submittedName>
        <fullName evidence="4">ImmA/IrrE family metallo-endopeptidase</fullName>
    </submittedName>
</protein>
<sequence length="406" mass="44318">MVFSNRQRPSLLRARRQRTSNSRCLSSALRPSLGNRRNRTSRVMQSRSSQAAANFSGDRLRLARYRAGLNIRELAEAVDLSSGAISQYETGRATPTPAGLAKLAMATGVPAAFLTFGTRSVSMAGLEGTHFRSLRSTSKQTRANAWTWSEMVLDLTQVLERYVRLPSASVPVHTLVPGASREEFRAAAALVRTEWCLPDGPVGHLARHMETHGIVISRLTLADGGIDAFSQYQSDHPVVVLGENKGDIARSRFDLAHELGHLVCHPEADPGGTQENQAHGFAAEFLMPEEHMRAVLPRRYDLGTYVKLKQEWGVSIAALLYRARTLEVITDVAYRRAVVALNSQYGRRNEPFPLQSPDDPSLLAQAVALAESNGISLDSIANDAHIALEDAALIVAGSRARPVVAL</sequence>
<accession>A0A4R9BIP0</accession>
<keyword evidence="5" id="KW-1185">Reference proteome</keyword>
<dbReference type="PANTHER" id="PTHR43236">
    <property type="entry name" value="ANTITOXIN HIGA1"/>
    <property type="match status" value="1"/>
</dbReference>
<feature type="compositionally biased region" description="Polar residues" evidence="2">
    <location>
        <begin position="41"/>
        <end position="50"/>
    </location>
</feature>
<dbReference type="PROSITE" id="PS50943">
    <property type="entry name" value="HTH_CROC1"/>
    <property type="match status" value="1"/>
</dbReference>
<dbReference type="OrthoDB" id="9794834at2"/>
<dbReference type="InterPro" id="IPR001387">
    <property type="entry name" value="Cro/C1-type_HTH"/>
</dbReference>
<feature type="region of interest" description="Disordered" evidence="2">
    <location>
        <begin position="1"/>
        <end position="50"/>
    </location>
</feature>
<name>A0A4R9BIP0_9MICO</name>
<feature type="domain" description="HTH cro/C1-type" evidence="3">
    <location>
        <begin position="60"/>
        <end position="114"/>
    </location>
</feature>
<evidence type="ECO:0000313" key="4">
    <source>
        <dbReference type="EMBL" id="TFD84022.1"/>
    </source>
</evidence>
<evidence type="ECO:0000259" key="3">
    <source>
        <dbReference type="PROSITE" id="PS50943"/>
    </source>
</evidence>
<evidence type="ECO:0000256" key="1">
    <source>
        <dbReference type="ARBA" id="ARBA00007227"/>
    </source>
</evidence>
<dbReference type="AlphaFoldDB" id="A0A4R9BIP0"/>
<dbReference type="PANTHER" id="PTHR43236:SF1">
    <property type="entry name" value="BLL7220 PROTEIN"/>
    <property type="match status" value="1"/>
</dbReference>
<dbReference type="Pfam" id="PF06114">
    <property type="entry name" value="Peptidase_M78"/>
    <property type="match status" value="1"/>
</dbReference>
<dbReference type="InterPro" id="IPR010359">
    <property type="entry name" value="IrrE_HExxH"/>
</dbReference>
<dbReference type="Proteomes" id="UP000298468">
    <property type="component" value="Unassembled WGS sequence"/>
</dbReference>
<dbReference type="SMART" id="SM00530">
    <property type="entry name" value="HTH_XRE"/>
    <property type="match status" value="1"/>
</dbReference>
<reference evidence="4 5" key="1">
    <citation type="submission" date="2019-03" db="EMBL/GenBank/DDBJ databases">
        <title>Genomics of glacier-inhabiting Cryobacterium strains.</title>
        <authorList>
            <person name="Liu Q."/>
            <person name="Xin Y.-H."/>
        </authorList>
    </citation>
    <scope>NUCLEOTIDE SEQUENCE [LARGE SCALE GENOMIC DNA]</scope>
    <source>
        <strain evidence="4 5">Sr59</strain>
    </source>
</reference>
<comment type="caution">
    <text evidence="4">The sequence shown here is derived from an EMBL/GenBank/DDBJ whole genome shotgun (WGS) entry which is preliminary data.</text>
</comment>
<dbReference type="InterPro" id="IPR052345">
    <property type="entry name" value="Rad_response_metalloprotease"/>
</dbReference>
<dbReference type="EMBL" id="SOHM01000042">
    <property type="protein sequence ID" value="TFD84022.1"/>
    <property type="molecule type" value="Genomic_DNA"/>
</dbReference>
<dbReference type="Gene3D" id="1.10.10.2910">
    <property type="match status" value="1"/>
</dbReference>
<dbReference type="CDD" id="cd00093">
    <property type="entry name" value="HTH_XRE"/>
    <property type="match status" value="1"/>
</dbReference>
<evidence type="ECO:0000313" key="5">
    <source>
        <dbReference type="Proteomes" id="UP000298468"/>
    </source>
</evidence>
<evidence type="ECO:0000256" key="2">
    <source>
        <dbReference type="SAM" id="MobiDB-lite"/>
    </source>
</evidence>
<proteinExistence type="inferred from homology"/>
<dbReference type="Gene3D" id="1.10.260.40">
    <property type="entry name" value="lambda repressor-like DNA-binding domains"/>
    <property type="match status" value="1"/>
</dbReference>
<dbReference type="SUPFAM" id="SSF47413">
    <property type="entry name" value="lambda repressor-like DNA-binding domains"/>
    <property type="match status" value="1"/>
</dbReference>
<organism evidence="4 5">
    <name type="scientific">Cryobacterium lactosi</name>
    <dbReference type="NCBI Taxonomy" id="1259202"/>
    <lineage>
        <taxon>Bacteria</taxon>
        <taxon>Bacillati</taxon>
        <taxon>Actinomycetota</taxon>
        <taxon>Actinomycetes</taxon>
        <taxon>Micrococcales</taxon>
        <taxon>Microbacteriaceae</taxon>
        <taxon>Cryobacterium</taxon>
    </lineage>
</organism>
<dbReference type="InterPro" id="IPR010982">
    <property type="entry name" value="Lambda_DNA-bd_dom_sf"/>
</dbReference>